<dbReference type="InterPro" id="IPR000515">
    <property type="entry name" value="MetI-like"/>
</dbReference>
<proteinExistence type="inferred from homology"/>
<feature type="transmembrane region" description="Helical" evidence="7">
    <location>
        <begin position="160"/>
        <end position="181"/>
    </location>
</feature>
<comment type="similarity">
    <text evidence="7">Belongs to the binding-protein-dependent transport system permease family.</text>
</comment>
<evidence type="ECO:0000256" key="2">
    <source>
        <dbReference type="ARBA" id="ARBA00022448"/>
    </source>
</evidence>
<dbReference type="GO" id="GO:0055085">
    <property type="term" value="P:transmembrane transport"/>
    <property type="evidence" value="ECO:0007669"/>
    <property type="project" value="InterPro"/>
</dbReference>
<evidence type="ECO:0000256" key="3">
    <source>
        <dbReference type="ARBA" id="ARBA00022475"/>
    </source>
</evidence>
<feature type="transmembrane region" description="Helical" evidence="7">
    <location>
        <begin position="9"/>
        <end position="30"/>
    </location>
</feature>
<dbReference type="Pfam" id="PF00528">
    <property type="entry name" value="BPD_transp_1"/>
    <property type="match status" value="1"/>
</dbReference>
<feature type="transmembrane region" description="Helical" evidence="7">
    <location>
        <begin position="272"/>
        <end position="293"/>
    </location>
</feature>
<evidence type="ECO:0000259" key="8">
    <source>
        <dbReference type="PROSITE" id="PS50928"/>
    </source>
</evidence>
<comment type="subcellular location">
    <subcellularLocation>
        <location evidence="1 7">Cell membrane</location>
        <topology evidence="1 7">Multi-pass membrane protein</topology>
    </subcellularLocation>
</comment>
<evidence type="ECO:0000256" key="5">
    <source>
        <dbReference type="ARBA" id="ARBA00022989"/>
    </source>
</evidence>
<sequence length="408" mass="44750">MTTYFLQRFLLMIPTFIGITFLCFTVTRFVPGGPVEQAVLRYQQLQALTGEGGAGDAGGSSATDGGPVISEETMQKLRAIYGFDKPFYLAYLSWLGRVVQLDLGTSDTFARPVWDVIRDSLPVSLWFGLTGFILSYTICIPLGVWKAVKHGSAFDTATSVLVFIAYSIPGWSAGILLLLLFGGGSFWSVFPLGGVSSAQIGPDSYLAGFLLEGARVEDIPDDERAKHPQLRPGQFINSRHPAFAAVPPAKRQRLTRGSSDDLSWFGQVLDRIWHMILPVFCYVLGMFASKTVLMKNSLMENLGQDYVRTAFAKGLSERTVIFKHALRNSLIPIATGLGHMLSLVLAGSYLIEKVFNIHGFGYLGYTALVARDYPVTLGILVIASSLKLLGNIFADMLYCAIDPRIRFS</sequence>
<dbReference type="Gene3D" id="1.10.3720.10">
    <property type="entry name" value="MetI-like"/>
    <property type="match status" value="1"/>
</dbReference>
<dbReference type="PANTHER" id="PTHR30465:SF66">
    <property type="entry name" value="INNER MEMBRANE ABC TRANSPORTER PERMEASE PROTEIN YEJB"/>
    <property type="match status" value="1"/>
</dbReference>
<feature type="transmembrane region" description="Helical" evidence="7">
    <location>
        <begin position="377"/>
        <end position="401"/>
    </location>
</feature>
<feature type="transmembrane region" description="Helical" evidence="7">
    <location>
        <begin position="330"/>
        <end position="351"/>
    </location>
</feature>
<name>A0A367ZRK6_9BACT</name>
<evidence type="ECO:0000313" key="9">
    <source>
        <dbReference type="EMBL" id="RCK80369.1"/>
    </source>
</evidence>
<keyword evidence="3" id="KW-1003">Cell membrane</keyword>
<dbReference type="InterPro" id="IPR035906">
    <property type="entry name" value="MetI-like_sf"/>
</dbReference>
<organism evidence="9 10">
    <name type="scientific">Candidatus Ozemobacter sibiricus</name>
    <dbReference type="NCBI Taxonomy" id="2268124"/>
    <lineage>
        <taxon>Bacteria</taxon>
        <taxon>Candidatus Ozemobacteria</taxon>
        <taxon>Candidatus Ozemobacterales</taxon>
        <taxon>Candidatus Ozemobacteraceae</taxon>
        <taxon>Candidatus Ozemobacter</taxon>
    </lineage>
</organism>
<evidence type="ECO:0000256" key="7">
    <source>
        <dbReference type="RuleBase" id="RU363032"/>
    </source>
</evidence>
<dbReference type="GO" id="GO:0042884">
    <property type="term" value="P:microcin transport"/>
    <property type="evidence" value="ECO:0007669"/>
    <property type="project" value="TreeGrafter"/>
</dbReference>
<comment type="caution">
    <text evidence="9">The sequence shown here is derived from an EMBL/GenBank/DDBJ whole genome shotgun (WGS) entry which is preliminary data.</text>
</comment>
<dbReference type="AlphaFoldDB" id="A0A367ZRK6"/>
<keyword evidence="2 7" id="KW-0813">Transport</keyword>
<dbReference type="PANTHER" id="PTHR30465">
    <property type="entry name" value="INNER MEMBRANE ABC TRANSPORTER"/>
    <property type="match status" value="1"/>
</dbReference>
<dbReference type="GO" id="GO:0005886">
    <property type="term" value="C:plasma membrane"/>
    <property type="evidence" value="ECO:0007669"/>
    <property type="project" value="UniProtKB-SubCell"/>
</dbReference>
<evidence type="ECO:0000256" key="4">
    <source>
        <dbReference type="ARBA" id="ARBA00022692"/>
    </source>
</evidence>
<evidence type="ECO:0000256" key="1">
    <source>
        <dbReference type="ARBA" id="ARBA00004651"/>
    </source>
</evidence>
<accession>A0A367ZRK6</accession>
<dbReference type="Proteomes" id="UP000252355">
    <property type="component" value="Unassembled WGS sequence"/>
</dbReference>
<evidence type="ECO:0000313" key="10">
    <source>
        <dbReference type="Proteomes" id="UP000252355"/>
    </source>
</evidence>
<gene>
    <name evidence="9" type="ORF">OZSIB_3115</name>
</gene>
<reference evidence="9 10" key="1">
    <citation type="submission" date="2018-05" db="EMBL/GenBank/DDBJ databases">
        <title>A metagenomic window into the 2 km-deep terrestrial subsurface aquifer revealed taxonomically and functionally diverse microbial community comprising novel uncultured bacterial lineages.</title>
        <authorList>
            <person name="Kadnikov V.V."/>
            <person name="Mardanov A.V."/>
            <person name="Beletsky A.V."/>
            <person name="Banks D."/>
            <person name="Pimenov N.V."/>
            <person name="Frank Y.A."/>
            <person name="Karnachuk O.V."/>
            <person name="Ravin N.V."/>
        </authorList>
    </citation>
    <scope>NUCLEOTIDE SEQUENCE [LARGE SCALE GENOMIC DNA]</scope>
    <source>
        <strain evidence="9">BY5</strain>
    </source>
</reference>
<dbReference type="PROSITE" id="PS50928">
    <property type="entry name" value="ABC_TM1"/>
    <property type="match status" value="1"/>
</dbReference>
<evidence type="ECO:0000256" key="6">
    <source>
        <dbReference type="ARBA" id="ARBA00023136"/>
    </source>
</evidence>
<protein>
    <submittedName>
        <fullName evidence="9">Oligopeptide transport system permease protein OppB</fullName>
    </submittedName>
</protein>
<dbReference type="SUPFAM" id="SSF161098">
    <property type="entry name" value="MetI-like"/>
    <property type="match status" value="2"/>
</dbReference>
<keyword evidence="6 7" id="KW-0472">Membrane</keyword>
<feature type="transmembrane region" description="Helical" evidence="7">
    <location>
        <begin position="125"/>
        <end position="148"/>
    </location>
</feature>
<dbReference type="CDD" id="cd06261">
    <property type="entry name" value="TM_PBP2"/>
    <property type="match status" value="1"/>
</dbReference>
<feature type="domain" description="ABC transmembrane type-1" evidence="8">
    <location>
        <begin position="121"/>
        <end position="398"/>
    </location>
</feature>
<keyword evidence="4 7" id="KW-0812">Transmembrane</keyword>
<keyword evidence="5 7" id="KW-1133">Transmembrane helix</keyword>
<dbReference type="EMBL" id="QOQW01000006">
    <property type="protein sequence ID" value="RCK80369.1"/>
    <property type="molecule type" value="Genomic_DNA"/>
</dbReference>